<reference evidence="7 8" key="1">
    <citation type="submission" date="2018-05" db="EMBL/GenBank/DDBJ databases">
        <title>Isolation and characterization of genus Methanoculleus species and their viruses from deep sea marine sediment offshore southwestern Taiwan.</title>
        <authorList>
            <person name="Wei W.-H."/>
            <person name="Chen W.-C."/>
            <person name="Lai M.-C."/>
            <person name="Chen S.-C."/>
        </authorList>
    </citation>
    <scope>NUCLEOTIDE SEQUENCE [LARGE SCALE GENOMIC DNA]</scope>
    <source>
        <strain evidence="7 8">CWC-02</strain>
    </source>
</reference>
<dbReference type="Pfam" id="PF13673">
    <property type="entry name" value="Acetyltransf_10"/>
    <property type="match status" value="1"/>
</dbReference>
<dbReference type="Proteomes" id="UP001523230">
    <property type="component" value="Unassembled WGS sequence"/>
</dbReference>
<feature type="domain" description="N-acetyltransferase" evidence="6">
    <location>
        <begin position="82"/>
        <end position="156"/>
    </location>
</feature>
<evidence type="ECO:0000256" key="5">
    <source>
        <dbReference type="ARBA" id="ARBA00049880"/>
    </source>
</evidence>
<dbReference type="PANTHER" id="PTHR36449">
    <property type="entry name" value="ACETYLTRANSFERASE-RELATED"/>
    <property type="match status" value="1"/>
</dbReference>
<protein>
    <submittedName>
        <fullName evidence="7">N-acetyltransferase</fullName>
    </submittedName>
</protein>
<sequence length="184" mass="21369">MVEPIPDEELEYVTLHEGVDVNSFSCCSKPEEIDLEEFLKEDALRCQNRFFSVTRVVFWGETLVGYFTLVTDCIEKEEMIRGDRIKGYKYRFYPAIKIARLAVHDNYRHRGIGTNMLIEIFSIVGGITENVGCRILTVDSKPTSVEFYEKSDFRRALVNPEDPPKDTIPFYFDILHIIKARKSL</sequence>
<evidence type="ECO:0000313" key="7">
    <source>
        <dbReference type="EMBL" id="MCM2466110.1"/>
    </source>
</evidence>
<keyword evidence="1" id="KW-0678">Repressor</keyword>
<accession>A0ABD4TD18</accession>
<comment type="catalytic activity">
    <reaction evidence="5">
        <text>glycyl-tRNA(Gly) + acetyl-CoA = N-acetylglycyl-tRNA(Gly) + CoA + H(+)</text>
        <dbReference type="Rhea" id="RHEA:81867"/>
        <dbReference type="Rhea" id="RHEA-COMP:9683"/>
        <dbReference type="Rhea" id="RHEA-COMP:19766"/>
        <dbReference type="ChEBI" id="CHEBI:15378"/>
        <dbReference type="ChEBI" id="CHEBI:57287"/>
        <dbReference type="ChEBI" id="CHEBI:57288"/>
        <dbReference type="ChEBI" id="CHEBI:78522"/>
        <dbReference type="ChEBI" id="CHEBI:232036"/>
    </reaction>
</comment>
<dbReference type="SUPFAM" id="SSF55729">
    <property type="entry name" value="Acyl-CoA N-acyltransferases (Nat)"/>
    <property type="match status" value="1"/>
</dbReference>
<organism evidence="7 8">
    <name type="scientific">Methanoculleus oceani</name>
    <dbReference type="NCBI Taxonomy" id="2184756"/>
    <lineage>
        <taxon>Archaea</taxon>
        <taxon>Methanobacteriati</taxon>
        <taxon>Methanobacteriota</taxon>
        <taxon>Stenosarchaea group</taxon>
        <taxon>Methanomicrobia</taxon>
        <taxon>Methanomicrobiales</taxon>
        <taxon>Methanomicrobiaceae</taxon>
        <taxon>Methanoculleus</taxon>
    </lineage>
</organism>
<dbReference type="GO" id="GO:0016746">
    <property type="term" value="F:acyltransferase activity"/>
    <property type="evidence" value="ECO:0007669"/>
    <property type="project" value="UniProtKB-KW"/>
</dbReference>
<dbReference type="RefSeq" id="WP_250987373.1">
    <property type="nucleotide sequence ID" value="NZ_QFDM01000002.1"/>
</dbReference>
<dbReference type="EMBL" id="QFDM01000002">
    <property type="protein sequence ID" value="MCM2466110.1"/>
    <property type="molecule type" value="Genomic_DNA"/>
</dbReference>
<proteinExistence type="predicted"/>
<evidence type="ECO:0000256" key="1">
    <source>
        <dbReference type="ARBA" id="ARBA00022491"/>
    </source>
</evidence>
<dbReference type="PANTHER" id="PTHR36449:SF1">
    <property type="entry name" value="ACETYLTRANSFERASE"/>
    <property type="match status" value="1"/>
</dbReference>
<evidence type="ECO:0000256" key="3">
    <source>
        <dbReference type="ARBA" id="ARBA00022679"/>
    </source>
</evidence>
<keyword evidence="3" id="KW-0808">Transferase</keyword>
<keyword evidence="2" id="KW-1277">Toxin-antitoxin system</keyword>
<evidence type="ECO:0000256" key="4">
    <source>
        <dbReference type="ARBA" id="ARBA00023315"/>
    </source>
</evidence>
<dbReference type="CDD" id="cd04301">
    <property type="entry name" value="NAT_SF"/>
    <property type="match status" value="1"/>
</dbReference>
<name>A0ABD4TD18_9EURY</name>
<dbReference type="InterPro" id="IPR000182">
    <property type="entry name" value="GNAT_dom"/>
</dbReference>
<dbReference type="Gene3D" id="3.40.630.30">
    <property type="match status" value="1"/>
</dbReference>
<keyword evidence="8" id="KW-1185">Reference proteome</keyword>
<gene>
    <name evidence="7" type="ORF">DIC75_07225</name>
</gene>
<evidence type="ECO:0000256" key="2">
    <source>
        <dbReference type="ARBA" id="ARBA00022649"/>
    </source>
</evidence>
<dbReference type="InterPro" id="IPR016181">
    <property type="entry name" value="Acyl_CoA_acyltransferase"/>
</dbReference>
<comment type="caution">
    <text evidence="7">The sequence shown here is derived from an EMBL/GenBank/DDBJ whole genome shotgun (WGS) entry which is preliminary data.</text>
</comment>
<evidence type="ECO:0000313" key="8">
    <source>
        <dbReference type="Proteomes" id="UP001523230"/>
    </source>
</evidence>
<evidence type="ECO:0000259" key="6">
    <source>
        <dbReference type="Pfam" id="PF13673"/>
    </source>
</evidence>
<keyword evidence="4" id="KW-0012">Acyltransferase</keyword>
<dbReference type="AlphaFoldDB" id="A0ABD4TD18"/>